<proteinExistence type="predicted"/>
<dbReference type="AlphaFoldDB" id="A0A0V7ZBI3"/>
<accession>A0A0V7ZBI3</accession>
<keyword evidence="2" id="KW-1185">Reference proteome</keyword>
<dbReference type="EMBL" id="LMTZ01000169">
    <property type="protein sequence ID" value="KST61873.1"/>
    <property type="molecule type" value="Genomic_DNA"/>
</dbReference>
<gene>
    <name evidence="1" type="ORF">BC008_07480</name>
</gene>
<comment type="caution">
    <text evidence="1">The sequence shown here is derived from an EMBL/GenBank/DDBJ whole genome shotgun (WGS) entry which is preliminary data.</text>
</comment>
<dbReference type="Proteomes" id="UP000053372">
    <property type="component" value="Unassembled WGS sequence"/>
</dbReference>
<evidence type="ECO:0000313" key="1">
    <source>
        <dbReference type="EMBL" id="KST61873.1"/>
    </source>
</evidence>
<name>A0A0V7ZBI3_9CYAN</name>
<sequence>MIKGGMLKNKPIVGMSISLGSAFQPIAKLKLLNENVKTDVIPAYKKKTSAAIPAVNLLAIGILEKSKTSKNISQIPLIQINPFKKCRIYLFLFGNCLGIGL</sequence>
<protein>
    <submittedName>
        <fullName evidence="1">Uncharacterized protein</fullName>
    </submittedName>
</protein>
<reference evidence="1 2" key="1">
    <citation type="journal article" date="2015" name="Genome Announc.">
        <title>Draft Genome of the Euendolithic (true boring) Cyanobacterium Mastigocoleus testarum strain BC008.</title>
        <authorList>
            <person name="Guida B.S."/>
            <person name="Garcia-Pichel F."/>
        </authorList>
    </citation>
    <scope>NUCLEOTIDE SEQUENCE [LARGE SCALE GENOMIC DNA]</scope>
    <source>
        <strain evidence="1 2">BC008</strain>
    </source>
</reference>
<organism evidence="1 2">
    <name type="scientific">Mastigocoleus testarum BC008</name>
    <dbReference type="NCBI Taxonomy" id="371196"/>
    <lineage>
        <taxon>Bacteria</taxon>
        <taxon>Bacillati</taxon>
        <taxon>Cyanobacteriota</taxon>
        <taxon>Cyanophyceae</taxon>
        <taxon>Nostocales</taxon>
        <taxon>Hapalosiphonaceae</taxon>
        <taxon>Mastigocoleus</taxon>
    </lineage>
</organism>
<evidence type="ECO:0000313" key="2">
    <source>
        <dbReference type="Proteomes" id="UP000053372"/>
    </source>
</evidence>
<dbReference type="RefSeq" id="WP_027842453.1">
    <property type="nucleotide sequence ID" value="NZ_LMTZ01000169.1"/>
</dbReference>